<evidence type="ECO:0000313" key="1">
    <source>
        <dbReference type="EMBL" id="MBV2130280.1"/>
    </source>
</evidence>
<gene>
    <name evidence="1" type="ORF">KQY15_14390</name>
</gene>
<accession>A0ABS6MNA2</accession>
<dbReference type="RefSeq" id="WP_217670359.1">
    <property type="nucleotide sequence ID" value="NZ_JAHRID010000007.1"/>
</dbReference>
<protein>
    <submittedName>
        <fullName evidence="1">Uncharacterized protein</fullName>
    </submittedName>
</protein>
<comment type="caution">
    <text evidence="1">The sequence shown here is derived from an EMBL/GenBank/DDBJ whole genome shotgun (WGS) entry which is preliminary data.</text>
</comment>
<keyword evidence="2" id="KW-1185">Reference proteome</keyword>
<name>A0ABS6MNA2_9GAMM</name>
<sequence length="122" mass="14048">MTKKTVIFHCLILAGALALTLSWRWYQTPYAEINPVCWQGTVITYGPGQHQTLWLNRRHAANLKLAAAWLQAKDVEQIPVQLVSISYPALHPSAIRVDFDLVDPENKLFLMKQKRVVIKQRR</sequence>
<organism evidence="1 2">
    <name type="scientific">Arsukibacterium indicum</name>
    <dbReference type="NCBI Taxonomy" id="2848612"/>
    <lineage>
        <taxon>Bacteria</taxon>
        <taxon>Pseudomonadati</taxon>
        <taxon>Pseudomonadota</taxon>
        <taxon>Gammaproteobacteria</taxon>
        <taxon>Chromatiales</taxon>
        <taxon>Chromatiaceae</taxon>
        <taxon>Arsukibacterium</taxon>
    </lineage>
</organism>
<proteinExistence type="predicted"/>
<evidence type="ECO:0000313" key="2">
    <source>
        <dbReference type="Proteomes" id="UP000704611"/>
    </source>
</evidence>
<dbReference type="EMBL" id="JAHRID010000007">
    <property type="protein sequence ID" value="MBV2130280.1"/>
    <property type="molecule type" value="Genomic_DNA"/>
</dbReference>
<dbReference type="Proteomes" id="UP000704611">
    <property type="component" value="Unassembled WGS sequence"/>
</dbReference>
<reference evidence="1 2" key="1">
    <citation type="submission" date="2021-06" db="EMBL/GenBank/DDBJ databases">
        <title>Rheinheimera indica sp. nov., isolated from deep-sea sediment.</title>
        <authorList>
            <person name="Wang Z."/>
            <person name="Zhang X.-Y."/>
        </authorList>
    </citation>
    <scope>NUCLEOTIDE SEQUENCE [LARGE SCALE GENOMIC DNA]</scope>
    <source>
        <strain evidence="1 2">SM2107</strain>
    </source>
</reference>